<proteinExistence type="predicted"/>
<dbReference type="InterPro" id="IPR032092">
    <property type="entry name" value="PilW"/>
</dbReference>
<dbReference type="Proteomes" id="UP001339883">
    <property type="component" value="Unassembled WGS sequence"/>
</dbReference>
<protein>
    <submittedName>
        <fullName evidence="2">PilW family protein</fullName>
    </submittedName>
</protein>
<dbReference type="EMBL" id="VTDN01000004">
    <property type="protein sequence ID" value="MEB5476680.1"/>
    <property type="molecule type" value="Genomic_DNA"/>
</dbReference>
<dbReference type="SUPFAM" id="SSF54523">
    <property type="entry name" value="Pili subunits"/>
    <property type="match status" value="1"/>
</dbReference>
<evidence type="ECO:0000313" key="2">
    <source>
        <dbReference type="EMBL" id="MEB5476680.1"/>
    </source>
</evidence>
<dbReference type="PROSITE" id="PS00409">
    <property type="entry name" value="PROKAR_NTER_METHYL"/>
    <property type="match status" value="1"/>
</dbReference>
<gene>
    <name evidence="2" type="ORF">I2F25_06415</name>
</gene>
<reference evidence="2 3" key="1">
    <citation type="submission" date="2019-08" db="EMBL/GenBank/DDBJ databases">
        <title>Five species of Acinetobacter isolated from floral nectar and animal pollinators.</title>
        <authorList>
            <person name="Hendry T.A."/>
        </authorList>
    </citation>
    <scope>NUCLEOTIDE SEQUENCE [LARGE SCALE GENOMIC DNA]</scope>
    <source>
        <strain evidence="2 3">MD18.27</strain>
    </source>
</reference>
<organism evidence="2 3">
    <name type="scientific">Acinetobacter pollinis</name>
    <dbReference type="NCBI Taxonomy" id="2605270"/>
    <lineage>
        <taxon>Bacteria</taxon>
        <taxon>Pseudomonadati</taxon>
        <taxon>Pseudomonadota</taxon>
        <taxon>Gammaproteobacteria</taxon>
        <taxon>Moraxellales</taxon>
        <taxon>Moraxellaceae</taxon>
        <taxon>Acinetobacter</taxon>
    </lineage>
</organism>
<evidence type="ECO:0000256" key="1">
    <source>
        <dbReference type="SAM" id="Phobius"/>
    </source>
</evidence>
<keyword evidence="1" id="KW-0472">Membrane</keyword>
<dbReference type="Pfam" id="PF07963">
    <property type="entry name" value="N_methyl"/>
    <property type="match status" value="1"/>
</dbReference>
<keyword evidence="3" id="KW-1185">Reference proteome</keyword>
<accession>A0ABU6DSK4</accession>
<dbReference type="RefSeq" id="WP_325775157.1">
    <property type="nucleotide sequence ID" value="NZ_VTDN01000004.1"/>
</dbReference>
<sequence length="284" mass="30595">MYSSQKGFTLIELMVALALGLIIIASATILLISAQRSLAVQQSSAEIQNNANFAFDYIVKNLRIANYGNDGSAINSQAPQAGVVLNDYNLSSQASSNNPNKLSRNASGPSNVNIQSDQLVIQYLPTPSQTRVFDCQGNEITNTTTPVLERYFIRRDASIFNGETNDNALSLACEAGTAATIGTRDGQIIMPRADYMRVLLIVRQSNNNLQEMPINSYTQNSGDVVGVKVAVLARSTQRVGTTSALPTTFNVADQSVSLSNTAPQGFLREVMTQTVAFRNAMGTN</sequence>
<dbReference type="NCBIfam" id="TIGR02532">
    <property type="entry name" value="IV_pilin_GFxxxE"/>
    <property type="match status" value="1"/>
</dbReference>
<comment type="caution">
    <text evidence="2">The sequence shown here is derived from an EMBL/GenBank/DDBJ whole genome shotgun (WGS) entry which is preliminary data.</text>
</comment>
<keyword evidence="1" id="KW-1133">Transmembrane helix</keyword>
<dbReference type="Pfam" id="PF16074">
    <property type="entry name" value="PilW"/>
    <property type="match status" value="1"/>
</dbReference>
<evidence type="ECO:0000313" key="3">
    <source>
        <dbReference type="Proteomes" id="UP001339883"/>
    </source>
</evidence>
<dbReference type="InterPro" id="IPR045584">
    <property type="entry name" value="Pilin-like"/>
</dbReference>
<name>A0ABU6DSK4_9GAMM</name>
<keyword evidence="1" id="KW-0812">Transmembrane</keyword>
<feature type="transmembrane region" description="Helical" evidence="1">
    <location>
        <begin position="7"/>
        <end position="32"/>
    </location>
</feature>
<dbReference type="InterPro" id="IPR012902">
    <property type="entry name" value="N_methyl_site"/>
</dbReference>